<keyword evidence="2" id="KW-1185">Reference proteome</keyword>
<dbReference type="AlphaFoldDB" id="A0A3D8P1P4"/>
<dbReference type="RefSeq" id="WP_115793122.1">
    <property type="nucleotide sequence ID" value="NZ_QSLN01000015.1"/>
</dbReference>
<comment type="caution">
    <text evidence="1">The sequence shown here is derived from an EMBL/GenBank/DDBJ whole genome shotgun (WGS) entry which is preliminary data.</text>
</comment>
<evidence type="ECO:0000313" key="2">
    <source>
        <dbReference type="Proteomes" id="UP000256329"/>
    </source>
</evidence>
<gene>
    <name evidence="1" type="ORF">DXX99_08815</name>
</gene>
<organism evidence="1 2">
    <name type="scientific">Ammonifex thiophilus</name>
    <dbReference type="NCBI Taxonomy" id="444093"/>
    <lineage>
        <taxon>Bacteria</taxon>
        <taxon>Bacillati</taxon>
        <taxon>Bacillota</taxon>
        <taxon>Clostridia</taxon>
        <taxon>Thermoanaerobacterales</taxon>
        <taxon>Thermoanaerobacteraceae</taxon>
        <taxon>Ammonifex</taxon>
    </lineage>
</organism>
<name>A0A3D8P1P4_9THEO</name>
<evidence type="ECO:0000313" key="1">
    <source>
        <dbReference type="EMBL" id="RDV81793.1"/>
    </source>
</evidence>
<dbReference type="OrthoDB" id="10016608at2"/>
<reference evidence="1 2" key="1">
    <citation type="submission" date="2018-08" db="EMBL/GenBank/DDBJ databases">
        <title>Form III RuBisCO-mediated autotrophy in Thermodesulfobium bacteria.</title>
        <authorList>
            <person name="Toshchakov S.V."/>
            <person name="Kublanov I.V."/>
            <person name="Frolov E."/>
            <person name="Bonch-Osmolovskaya E.A."/>
            <person name="Tourova T.P."/>
            <person name="Chernych N.A."/>
            <person name="Lebedinsky A.V."/>
        </authorList>
    </citation>
    <scope>NUCLEOTIDE SEQUENCE [LARGE SCALE GENOMIC DNA]</scope>
    <source>
        <strain evidence="1 2">SR</strain>
    </source>
</reference>
<dbReference type="Proteomes" id="UP000256329">
    <property type="component" value="Unassembled WGS sequence"/>
</dbReference>
<protein>
    <submittedName>
        <fullName evidence="1">Uncharacterized protein</fullName>
    </submittedName>
</protein>
<accession>A0A3D8P1P4</accession>
<sequence>MSRELALARGRFTQAERHLARAREADSFWPPGEEVRRAMWWVLAAGADLWLRELGGESRAVRGGFAFRDAEGFQWLFLFPYQGLLREVLKDFEPPVIAKVLAVGEGVALSLAEEALEVLRPGVVVCLWLLRGEELVALDVRELAWHLGREAALRGGPARACGGDLGAYSLLRKCAEFCFGGRK</sequence>
<proteinExistence type="predicted"/>
<dbReference type="EMBL" id="QSLN01000015">
    <property type="protein sequence ID" value="RDV81793.1"/>
    <property type="molecule type" value="Genomic_DNA"/>
</dbReference>